<dbReference type="Gene3D" id="4.10.60.10">
    <property type="entry name" value="Zinc finger, CCHC-type"/>
    <property type="match status" value="1"/>
</dbReference>
<dbReference type="PANTHER" id="PTHR15503:SF45">
    <property type="entry name" value="RNA-DIRECTED DNA POLYMERASE HOMOLOG"/>
    <property type="match status" value="1"/>
</dbReference>
<comment type="caution">
    <text evidence="4">The sequence shown here is derived from an EMBL/GenBank/DDBJ whole genome shotgun (WGS) entry which is preliminary data.</text>
</comment>
<feature type="compositionally biased region" description="Polar residues" evidence="2">
    <location>
        <begin position="75"/>
        <end position="84"/>
    </location>
</feature>
<dbReference type="EMBL" id="JARYMX010000076">
    <property type="protein sequence ID" value="KAJ9536017.1"/>
    <property type="molecule type" value="Genomic_DNA"/>
</dbReference>
<keyword evidence="1" id="KW-0479">Metal-binding</keyword>
<evidence type="ECO:0000313" key="5">
    <source>
        <dbReference type="Proteomes" id="UP001172457"/>
    </source>
</evidence>
<proteinExistence type="predicted"/>
<dbReference type="Gene3D" id="2.40.70.10">
    <property type="entry name" value="Acid Proteases"/>
    <property type="match status" value="1"/>
</dbReference>
<evidence type="ECO:0000313" key="4">
    <source>
        <dbReference type="EMBL" id="KAJ9536017.1"/>
    </source>
</evidence>
<reference evidence="4" key="1">
    <citation type="submission" date="2023-03" db="EMBL/GenBank/DDBJ databases">
        <title>Chromosome-scale reference genome and RAD-based genetic map of yellow starthistle (Centaurea solstitialis) reveal putative structural variation and QTLs associated with invader traits.</title>
        <authorList>
            <person name="Reatini B."/>
            <person name="Cang F.A."/>
            <person name="Jiang Q."/>
            <person name="Mckibben M.T.W."/>
            <person name="Barker M.S."/>
            <person name="Rieseberg L.H."/>
            <person name="Dlugosch K.M."/>
        </authorList>
    </citation>
    <scope>NUCLEOTIDE SEQUENCE</scope>
    <source>
        <strain evidence="4">CAN-66</strain>
        <tissue evidence="4">Leaf</tissue>
    </source>
</reference>
<sequence length="666" mass="73848">MLEKQSMKDDPSSEPGFRSRINPFKSALNTRDCRTSCFRFSGVLQIWYQSHSIMYYETDPSEYRSHGSPEHPGSENGNSRSRTTVPERDPYSDSDADSHQVPARSASPARPFGPETRYGLRGRRTARKSVPLPTRMTFRIPTGDGAGPSRVRGQGGSSSSSSSLSSGSPPPYRPSSPIVRVPPPPPVARPPPDVRPPPLAPAPRYPHMARTPVLCMRGMTQTERQEVTRLARGQGIHEHMIDHHDHMIDSLIDVAGADSQQLTRVVTLLSHTMASLHHLYAVVYVVVALVVLNMPLRREDPELARLVLEQVLASLPSIISQVVTRFTSDAIRSGTISNDKVKGKRKMEEPTKPQFKRNSGKDRRVTRDYGIQTQVAKKEKGTYLKCGKCGNHHTGGCVICLKCGKGGHVDKDCRRRTCYECGSPDHYRNACPKRHHKPRKNPTPPANQGNCGGLARGRALVIGAEGAKQNPDVVTDMSFVSLEFRPKINKKSQNLKEDHVIEYSNGELVKASKVIRKCTLGLAGKDFSIDLIPIKIGSFDIIVGMDWMSKHRATICCAEKIVALPLPDGGLLEVYGDRPKRDIKIVSYVKMRGHLRKECIAFMAHVIDTKAKEKRIQDIPVVREFPEVFPEELPGLPPQRQVEFHIDLVPGAGPIAKSPYRLAPSC</sequence>
<dbReference type="InterPro" id="IPR032567">
    <property type="entry name" value="RTL1-rel"/>
</dbReference>
<dbReference type="SMART" id="SM00343">
    <property type="entry name" value="ZnF_C2HC"/>
    <property type="match status" value="2"/>
</dbReference>
<feature type="domain" description="CCHC-type" evidence="3">
    <location>
        <begin position="400"/>
        <end position="415"/>
    </location>
</feature>
<name>A0AA38VRH3_9ASTR</name>
<evidence type="ECO:0000256" key="2">
    <source>
        <dbReference type="SAM" id="MobiDB-lite"/>
    </source>
</evidence>
<dbReference type="AlphaFoldDB" id="A0AA38VRH3"/>
<feature type="region of interest" description="Disordered" evidence="2">
    <location>
        <begin position="339"/>
        <end position="363"/>
    </location>
</feature>
<feature type="compositionally biased region" description="Low complexity" evidence="2">
    <location>
        <begin position="147"/>
        <end position="167"/>
    </location>
</feature>
<dbReference type="PROSITE" id="PS50158">
    <property type="entry name" value="ZF_CCHC"/>
    <property type="match status" value="2"/>
</dbReference>
<dbReference type="Proteomes" id="UP001172457">
    <property type="component" value="Unassembled WGS sequence"/>
</dbReference>
<dbReference type="InterPro" id="IPR021109">
    <property type="entry name" value="Peptidase_aspartic_dom_sf"/>
</dbReference>
<keyword evidence="5" id="KW-1185">Reference proteome</keyword>
<dbReference type="PANTHER" id="PTHR15503">
    <property type="entry name" value="LDOC1 RELATED"/>
    <property type="match status" value="1"/>
</dbReference>
<evidence type="ECO:0000256" key="1">
    <source>
        <dbReference type="PROSITE-ProRule" id="PRU00047"/>
    </source>
</evidence>
<keyword evidence="1" id="KW-0863">Zinc-finger</keyword>
<dbReference type="CDD" id="cd00303">
    <property type="entry name" value="retropepsin_like"/>
    <property type="match status" value="1"/>
</dbReference>
<protein>
    <recommendedName>
        <fullName evidence="3">CCHC-type domain-containing protein</fullName>
    </recommendedName>
</protein>
<keyword evidence="1" id="KW-0862">Zinc</keyword>
<dbReference type="InterPro" id="IPR001878">
    <property type="entry name" value="Znf_CCHC"/>
</dbReference>
<dbReference type="GO" id="GO:0003676">
    <property type="term" value="F:nucleic acid binding"/>
    <property type="evidence" value="ECO:0007669"/>
    <property type="project" value="InterPro"/>
</dbReference>
<feature type="region of interest" description="Disordered" evidence="2">
    <location>
        <begin position="1"/>
        <end position="21"/>
    </location>
</feature>
<accession>A0AA38VRH3</accession>
<dbReference type="SUPFAM" id="SSF57756">
    <property type="entry name" value="Retrovirus zinc finger-like domains"/>
    <property type="match status" value="1"/>
</dbReference>
<feature type="compositionally biased region" description="Basic and acidic residues" evidence="2">
    <location>
        <begin position="1"/>
        <end position="11"/>
    </location>
</feature>
<dbReference type="GO" id="GO:0008270">
    <property type="term" value="F:zinc ion binding"/>
    <property type="evidence" value="ECO:0007669"/>
    <property type="project" value="UniProtKB-KW"/>
</dbReference>
<feature type="region of interest" description="Disordered" evidence="2">
    <location>
        <begin position="61"/>
        <end position="206"/>
    </location>
</feature>
<organism evidence="4 5">
    <name type="scientific">Centaurea solstitialis</name>
    <name type="common">yellow star-thistle</name>
    <dbReference type="NCBI Taxonomy" id="347529"/>
    <lineage>
        <taxon>Eukaryota</taxon>
        <taxon>Viridiplantae</taxon>
        <taxon>Streptophyta</taxon>
        <taxon>Embryophyta</taxon>
        <taxon>Tracheophyta</taxon>
        <taxon>Spermatophyta</taxon>
        <taxon>Magnoliopsida</taxon>
        <taxon>eudicotyledons</taxon>
        <taxon>Gunneridae</taxon>
        <taxon>Pentapetalae</taxon>
        <taxon>asterids</taxon>
        <taxon>campanulids</taxon>
        <taxon>Asterales</taxon>
        <taxon>Asteraceae</taxon>
        <taxon>Carduoideae</taxon>
        <taxon>Cardueae</taxon>
        <taxon>Centaureinae</taxon>
        <taxon>Centaurea</taxon>
    </lineage>
</organism>
<feature type="domain" description="CCHC-type" evidence="3">
    <location>
        <begin position="418"/>
        <end position="433"/>
    </location>
</feature>
<feature type="compositionally biased region" description="Pro residues" evidence="2">
    <location>
        <begin position="168"/>
        <end position="204"/>
    </location>
</feature>
<gene>
    <name evidence="4" type="ORF">OSB04_un000823</name>
</gene>
<dbReference type="InterPro" id="IPR036875">
    <property type="entry name" value="Znf_CCHC_sf"/>
</dbReference>
<feature type="compositionally biased region" description="Basic and acidic residues" evidence="2">
    <location>
        <begin position="61"/>
        <end position="73"/>
    </location>
</feature>
<dbReference type="Pfam" id="PF08284">
    <property type="entry name" value="RVP_2"/>
    <property type="match status" value="1"/>
</dbReference>
<evidence type="ECO:0000259" key="3">
    <source>
        <dbReference type="PROSITE" id="PS50158"/>
    </source>
</evidence>